<accession>A0A0W0EYI0</accession>
<evidence type="ECO:0000256" key="1">
    <source>
        <dbReference type="SAM" id="MobiDB-lite"/>
    </source>
</evidence>
<protein>
    <submittedName>
        <fullName evidence="2">Uncharacterized protein</fullName>
    </submittedName>
</protein>
<gene>
    <name evidence="2" type="ORF">WG66_18304</name>
</gene>
<dbReference type="AlphaFoldDB" id="A0A0W0EYI0"/>
<proteinExistence type="predicted"/>
<sequence>MPPKAERQLEQDIAEVEEQRCGLQTPLISNPGGQMIPPLTRASCRELLMPSQQPSQERHPPTETVEELKETKRTLIPSFTTSRSEEKESADSTSQHTLKKEELDISITSFPSVEEQDPFE</sequence>
<feature type="compositionally biased region" description="Basic and acidic residues" evidence="1">
    <location>
        <begin position="56"/>
        <end position="73"/>
    </location>
</feature>
<evidence type="ECO:0000313" key="3">
    <source>
        <dbReference type="Proteomes" id="UP000054988"/>
    </source>
</evidence>
<dbReference type="Proteomes" id="UP000054988">
    <property type="component" value="Unassembled WGS sequence"/>
</dbReference>
<reference evidence="2 3" key="1">
    <citation type="submission" date="2015-12" db="EMBL/GenBank/DDBJ databases">
        <title>Draft genome sequence of Moniliophthora roreri, the causal agent of frosty pod rot of cacao.</title>
        <authorList>
            <person name="Aime M.C."/>
            <person name="Diaz-Valderrama J.R."/>
            <person name="Kijpornyongpan T."/>
            <person name="Phillips-Mora W."/>
        </authorList>
    </citation>
    <scope>NUCLEOTIDE SEQUENCE [LARGE SCALE GENOMIC DNA]</scope>
    <source>
        <strain evidence="2 3">MCA 2952</strain>
    </source>
</reference>
<name>A0A0W0EYI0_MONRR</name>
<evidence type="ECO:0000313" key="2">
    <source>
        <dbReference type="EMBL" id="KTB29115.1"/>
    </source>
</evidence>
<comment type="caution">
    <text evidence="2">The sequence shown here is derived from an EMBL/GenBank/DDBJ whole genome shotgun (WGS) entry which is preliminary data.</text>
</comment>
<feature type="region of interest" description="Disordered" evidence="1">
    <location>
        <begin position="49"/>
        <end position="120"/>
    </location>
</feature>
<organism evidence="2 3">
    <name type="scientific">Moniliophthora roreri</name>
    <name type="common">Frosty pod rot fungus</name>
    <name type="synonym">Monilia roreri</name>
    <dbReference type="NCBI Taxonomy" id="221103"/>
    <lineage>
        <taxon>Eukaryota</taxon>
        <taxon>Fungi</taxon>
        <taxon>Dikarya</taxon>
        <taxon>Basidiomycota</taxon>
        <taxon>Agaricomycotina</taxon>
        <taxon>Agaricomycetes</taxon>
        <taxon>Agaricomycetidae</taxon>
        <taxon>Agaricales</taxon>
        <taxon>Marasmiineae</taxon>
        <taxon>Marasmiaceae</taxon>
        <taxon>Moniliophthora</taxon>
    </lineage>
</organism>
<dbReference type="EMBL" id="LATX01002448">
    <property type="protein sequence ID" value="KTB29115.1"/>
    <property type="molecule type" value="Genomic_DNA"/>
</dbReference>